<dbReference type="PANTHER" id="PTHR12126:SF11">
    <property type="entry name" value="NADH DEHYDROGENASE [UBIQUINONE] 1 ALPHA SUBCOMPLEX SUBUNIT 9, MITOCHONDRIAL"/>
    <property type="match status" value="1"/>
</dbReference>
<proteinExistence type="predicted"/>
<dbReference type="Gene3D" id="3.40.50.720">
    <property type="entry name" value="NAD(P)-binding Rossmann-like Domain"/>
    <property type="match status" value="1"/>
</dbReference>
<dbReference type="InterPro" id="IPR016040">
    <property type="entry name" value="NAD(P)-bd_dom"/>
</dbReference>
<dbReference type="RefSeq" id="WP_163797769.1">
    <property type="nucleotide sequence ID" value="NZ_AP022588.1"/>
</dbReference>
<evidence type="ECO:0000259" key="1">
    <source>
        <dbReference type="Pfam" id="PF13460"/>
    </source>
</evidence>
<feature type="domain" description="NAD(P)-binding" evidence="1">
    <location>
        <begin position="7"/>
        <end position="138"/>
    </location>
</feature>
<dbReference type="Proteomes" id="UP000467193">
    <property type="component" value="Chromosome"/>
</dbReference>
<dbReference type="Pfam" id="PF13460">
    <property type="entry name" value="NAD_binding_10"/>
    <property type="match status" value="1"/>
</dbReference>
<evidence type="ECO:0000313" key="3">
    <source>
        <dbReference type="Proteomes" id="UP000467193"/>
    </source>
</evidence>
<dbReference type="PANTHER" id="PTHR12126">
    <property type="entry name" value="NADH-UBIQUINONE OXIDOREDUCTASE 39 KDA SUBUNIT-RELATED"/>
    <property type="match status" value="1"/>
</dbReference>
<dbReference type="AlphaFoldDB" id="A0A7I7QSJ3"/>
<name>A0A7I7QSJ3_9MYCO</name>
<dbReference type="KEGG" id="msei:MSEDJ_30330"/>
<dbReference type="GO" id="GO:0044877">
    <property type="term" value="F:protein-containing complex binding"/>
    <property type="evidence" value="ECO:0007669"/>
    <property type="project" value="TreeGrafter"/>
</dbReference>
<dbReference type="EMBL" id="AP022588">
    <property type="protein sequence ID" value="BBY28937.1"/>
    <property type="molecule type" value="Genomic_DNA"/>
</dbReference>
<dbReference type="SUPFAM" id="SSF51735">
    <property type="entry name" value="NAD(P)-binding Rossmann-fold domains"/>
    <property type="match status" value="1"/>
</dbReference>
<gene>
    <name evidence="2" type="ORF">MSEDJ_30330</name>
</gene>
<organism evidence="2 3">
    <name type="scientific">Mycolicibacterium sediminis</name>
    <dbReference type="NCBI Taxonomy" id="1286180"/>
    <lineage>
        <taxon>Bacteria</taxon>
        <taxon>Bacillati</taxon>
        <taxon>Actinomycetota</taxon>
        <taxon>Actinomycetes</taxon>
        <taxon>Mycobacteriales</taxon>
        <taxon>Mycobacteriaceae</taxon>
        <taxon>Mycolicibacterium</taxon>
    </lineage>
</organism>
<evidence type="ECO:0000313" key="2">
    <source>
        <dbReference type="EMBL" id="BBY28937.1"/>
    </source>
</evidence>
<dbReference type="InterPro" id="IPR051207">
    <property type="entry name" value="ComplexI_NDUFA9_subunit"/>
</dbReference>
<protein>
    <submittedName>
        <fullName evidence="2">Nucleoside-diphosphate sugar epimerase</fullName>
    </submittedName>
</protein>
<reference evidence="2 3" key="1">
    <citation type="journal article" date="2019" name="Emerg. Microbes Infect.">
        <title>Comprehensive subspecies identification of 175 nontuberculous mycobacteria species based on 7547 genomic profiles.</title>
        <authorList>
            <person name="Matsumoto Y."/>
            <person name="Kinjo T."/>
            <person name="Motooka D."/>
            <person name="Nabeya D."/>
            <person name="Jung N."/>
            <person name="Uechi K."/>
            <person name="Horii T."/>
            <person name="Iida T."/>
            <person name="Fujita J."/>
            <person name="Nakamura S."/>
        </authorList>
    </citation>
    <scope>NUCLEOTIDE SEQUENCE [LARGE SCALE GENOMIC DNA]</scope>
    <source>
        <strain evidence="2 3">JCM 17899</strain>
    </source>
</reference>
<keyword evidence="3" id="KW-1185">Reference proteome</keyword>
<accession>A0A7I7QSJ3</accession>
<dbReference type="InterPro" id="IPR036291">
    <property type="entry name" value="NAD(P)-bd_dom_sf"/>
</dbReference>
<sequence length="251" mass="26622">MRLVIAGATGTVGRHVVSAARYRGHEVVALSRSSGQDIVNGAGLVHAMAGADAVVDVTSTETTSAATSTTFFTAVTANLSHAEREAGVTHHVALSIVGIDTLNVGYYAGKLAQERAVGAGLVPWSLLRATQFHEFAEQVIRRGSLGPLVAVPKILVRPVAAREVGRRLVEIAEGAPLGRTTDLAGPDDESLAQLVRRMLAFDGSRRRVVELSLPGKYWRGSASGILRGDEGALRGRIGFDEWLVSDDHDRL</sequence>